<dbReference type="EMBL" id="CP036433">
    <property type="protein sequence ID" value="QDU95492.1"/>
    <property type="molecule type" value="Genomic_DNA"/>
</dbReference>
<keyword evidence="2" id="KW-1185">Reference proteome</keyword>
<dbReference type="KEGG" id="lcre:Pla8534_33070"/>
<dbReference type="RefSeq" id="WP_145054223.1">
    <property type="nucleotide sequence ID" value="NZ_CP036433.1"/>
</dbReference>
<reference evidence="1 2" key="1">
    <citation type="submission" date="2019-02" db="EMBL/GenBank/DDBJ databases">
        <title>Deep-cultivation of Planctomycetes and their phenomic and genomic characterization uncovers novel biology.</title>
        <authorList>
            <person name="Wiegand S."/>
            <person name="Jogler M."/>
            <person name="Boedeker C."/>
            <person name="Pinto D."/>
            <person name="Vollmers J."/>
            <person name="Rivas-Marin E."/>
            <person name="Kohn T."/>
            <person name="Peeters S.H."/>
            <person name="Heuer A."/>
            <person name="Rast P."/>
            <person name="Oberbeckmann S."/>
            <person name="Bunk B."/>
            <person name="Jeske O."/>
            <person name="Meyerdierks A."/>
            <person name="Storesund J.E."/>
            <person name="Kallscheuer N."/>
            <person name="Luecker S."/>
            <person name="Lage O.M."/>
            <person name="Pohl T."/>
            <person name="Merkel B.J."/>
            <person name="Hornburger P."/>
            <person name="Mueller R.-W."/>
            <person name="Bruemmer F."/>
            <person name="Labrenz M."/>
            <person name="Spormann A.M."/>
            <person name="Op den Camp H."/>
            <person name="Overmann J."/>
            <person name="Amann R."/>
            <person name="Jetten M.S.M."/>
            <person name="Mascher T."/>
            <person name="Medema M.H."/>
            <person name="Devos D.P."/>
            <person name="Kaster A.-K."/>
            <person name="Ovreas L."/>
            <person name="Rohde M."/>
            <person name="Galperin M.Y."/>
            <person name="Jogler C."/>
        </authorList>
    </citation>
    <scope>NUCLEOTIDE SEQUENCE [LARGE SCALE GENOMIC DNA]</scope>
    <source>
        <strain evidence="1 2">Pla85_3_4</strain>
    </source>
</reference>
<evidence type="ECO:0000313" key="1">
    <source>
        <dbReference type="EMBL" id="QDU95492.1"/>
    </source>
</evidence>
<proteinExistence type="predicted"/>
<sequence>MPREQIVVGDCPQCQGVNTTCKYNRFESEDLRIDSWEHKCPDCGHRLTTAYRSDDEDTLVEEPMLCPYCGRRAGV</sequence>
<accession>A0A518DUH6</accession>
<gene>
    <name evidence="1" type="ORF">Pla8534_33070</name>
</gene>
<dbReference type="Gene3D" id="2.20.28.30">
    <property type="entry name" value="RNA polymerase ii, chain L"/>
    <property type="match status" value="1"/>
</dbReference>
<dbReference type="OrthoDB" id="285615at2"/>
<dbReference type="AlphaFoldDB" id="A0A518DUH6"/>
<evidence type="ECO:0000313" key="2">
    <source>
        <dbReference type="Proteomes" id="UP000317648"/>
    </source>
</evidence>
<name>A0A518DUH6_9BACT</name>
<organism evidence="1 2">
    <name type="scientific">Lignipirellula cremea</name>
    <dbReference type="NCBI Taxonomy" id="2528010"/>
    <lineage>
        <taxon>Bacteria</taxon>
        <taxon>Pseudomonadati</taxon>
        <taxon>Planctomycetota</taxon>
        <taxon>Planctomycetia</taxon>
        <taxon>Pirellulales</taxon>
        <taxon>Pirellulaceae</taxon>
        <taxon>Lignipirellula</taxon>
    </lineage>
</organism>
<protein>
    <submittedName>
        <fullName evidence="1">Uncharacterized protein</fullName>
    </submittedName>
</protein>
<dbReference type="Proteomes" id="UP000317648">
    <property type="component" value="Chromosome"/>
</dbReference>